<comment type="subcellular location">
    <subcellularLocation>
        <location evidence="1">Cytoplasm</location>
    </subcellularLocation>
</comment>
<evidence type="ECO:0000256" key="6">
    <source>
        <dbReference type="ARBA" id="ARBA00022803"/>
    </source>
</evidence>
<dbReference type="InterPro" id="IPR011990">
    <property type="entry name" value="TPR-like_helical_dom_sf"/>
</dbReference>
<comment type="similarity">
    <text evidence="2">Belongs to the NCF2/NOXA1 family.</text>
</comment>
<evidence type="ECO:0000256" key="4">
    <source>
        <dbReference type="ARBA" id="ARBA00022490"/>
    </source>
</evidence>
<dbReference type="InterPro" id="IPR000270">
    <property type="entry name" value="PB1_dom"/>
</dbReference>
<evidence type="ECO:0000256" key="2">
    <source>
        <dbReference type="ARBA" id="ARBA00008051"/>
    </source>
</evidence>
<evidence type="ECO:0000313" key="11">
    <source>
        <dbReference type="Proteomes" id="UP001215151"/>
    </source>
</evidence>
<name>A0AAD7TTE7_9APHY</name>
<protein>
    <recommendedName>
        <fullName evidence="9">PB1 domain-containing protein</fullName>
    </recommendedName>
</protein>
<dbReference type="InterPro" id="IPR053793">
    <property type="entry name" value="PB1-like"/>
</dbReference>
<dbReference type="GO" id="GO:0005737">
    <property type="term" value="C:cytoplasm"/>
    <property type="evidence" value="ECO:0007669"/>
    <property type="project" value="UniProtKB-SubCell"/>
</dbReference>
<dbReference type="AlphaFoldDB" id="A0AAD7TTE7"/>
<dbReference type="InterPro" id="IPR051864">
    <property type="entry name" value="NCF2_NOXA1"/>
</dbReference>
<dbReference type="Gene3D" id="1.25.40.10">
    <property type="entry name" value="Tetratricopeptide repeat domain"/>
    <property type="match status" value="1"/>
</dbReference>
<keyword evidence="11" id="KW-1185">Reference proteome</keyword>
<dbReference type="Gene3D" id="3.10.20.90">
    <property type="entry name" value="Phosphatidylinositol 3-kinase Catalytic Subunit, Chain A, domain 1"/>
    <property type="match status" value="1"/>
</dbReference>
<dbReference type="PROSITE" id="PS50005">
    <property type="entry name" value="TPR"/>
    <property type="match status" value="1"/>
</dbReference>
<dbReference type="FunFam" id="1.25.40.10:FF:000017">
    <property type="entry name" value="NADPH oxidase regulator NoxR"/>
    <property type="match status" value="1"/>
</dbReference>
<feature type="region of interest" description="Disordered" evidence="8">
    <location>
        <begin position="394"/>
        <end position="443"/>
    </location>
</feature>
<evidence type="ECO:0000313" key="10">
    <source>
        <dbReference type="EMBL" id="KAJ8481672.1"/>
    </source>
</evidence>
<dbReference type="SMART" id="SM00028">
    <property type="entry name" value="TPR"/>
    <property type="match status" value="3"/>
</dbReference>
<dbReference type="SMART" id="SM00666">
    <property type="entry name" value="PB1"/>
    <property type="match status" value="1"/>
</dbReference>
<evidence type="ECO:0000259" key="9">
    <source>
        <dbReference type="PROSITE" id="PS51745"/>
    </source>
</evidence>
<reference evidence="10" key="1">
    <citation type="submission" date="2022-11" db="EMBL/GenBank/DDBJ databases">
        <title>Genome Sequence of Cubamyces cubensis.</title>
        <authorList>
            <person name="Buettner E."/>
        </authorList>
    </citation>
    <scope>NUCLEOTIDE SEQUENCE</scope>
    <source>
        <strain evidence="10">MPL-01</strain>
    </source>
</reference>
<dbReference type="EMBL" id="JAPEVG010000131">
    <property type="protein sequence ID" value="KAJ8481672.1"/>
    <property type="molecule type" value="Genomic_DNA"/>
</dbReference>
<evidence type="ECO:0000256" key="5">
    <source>
        <dbReference type="ARBA" id="ARBA00022737"/>
    </source>
</evidence>
<evidence type="ECO:0000256" key="3">
    <source>
        <dbReference type="ARBA" id="ARBA00022443"/>
    </source>
</evidence>
<accession>A0AAD7TTE7</accession>
<keyword evidence="5" id="KW-0677">Repeat</keyword>
<dbReference type="SUPFAM" id="SSF54277">
    <property type="entry name" value="CAD &amp; PB1 domains"/>
    <property type="match status" value="1"/>
</dbReference>
<dbReference type="Pfam" id="PF00564">
    <property type="entry name" value="PB1"/>
    <property type="match status" value="1"/>
</dbReference>
<feature type="domain" description="PB1" evidence="9">
    <location>
        <begin position="466"/>
        <end position="552"/>
    </location>
</feature>
<keyword evidence="4" id="KW-0963">Cytoplasm</keyword>
<dbReference type="SUPFAM" id="SSF48452">
    <property type="entry name" value="TPR-like"/>
    <property type="match status" value="1"/>
</dbReference>
<dbReference type="PANTHER" id="PTHR15175:SF0">
    <property type="entry name" value="SH3 DOMAIN-CONTAINING PROTEIN C23A1.17"/>
    <property type="match status" value="1"/>
</dbReference>
<organism evidence="10 11">
    <name type="scientific">Trametes cubensis</name>
    <dbReference type="NCBI Taxonomy" id="1111947"/>
    <lineage>
        <taxon>Eukaryota</taxon>
        <taxon>Fungi</taxon>
        <taxon>Dikarya</taxon>
        <taxon>Basidiomycota</taxon>
        <taxon>Agaricomycotina</taxon>
        <taxon>Agaricomycetes</taxon>
        <taxon>Polyporales</taxon>
        <taxon>Polyporaceae</taxon>
        <taxon>Trametes</taxon>
    </lineage>
</organism>
<proteinExistence type="inferred from homology"/>
<dbReference type="PROSITE" id="PS51745">
    <property type="entry name" value="PB1"/>
    <property type="match status" value="1"/>
</dbReference>
<dbReference type="PANTHER" id="PTHR15175">
    <property type="entry name" value="NEUTROPHIL CYTOSOLIC FACTOR 2, NEUTROPHIL NADPH OXIDASE FACTOR 2"/>
    <property type="match status" value="1"/>
</dbReference>
<keyword evidence="6 7" id="KW-0802">TPR repeat</keyword>
<evidence type="ECO:0000256" key="7">
    <source>
        <dbReference type="PROSITE-ProRule" id="PRU00339"/>
    </source>
</evidence>
<sequence>MSLKAELETWAAALQAYDAEDFEKSLELFSQIADSSKILTNIGLIYATLGEHEAAVEQFTAATELDQYLAVAYFQCGVSNFLLTRYDAAYNDFSSALLYLRGNQFINYEQLGLKFKLYSAEVLFNRGLTQIYMGNMQEGLADMEDARREKATEEHSVIDDAIQDRGEGYTVFSIPVGVLYRPAQKKLEGSKTRDYLGKAKLIAAESTNDLYTEFSGVARLKQGITPTGIFVEEGPNAGLQRAATVATTVPKPANGDDPKPSGLQRAKTTITVPADARERIRAAGANGAAPVTPPKTSPTTGAPLARSATSAGTGAGRGGAPVPLGLNGPTRGLSIRKGGSPTGPSPTGPGAPNGRMTEFYDDYLEGYTGEDAAEVPPLPSAEGRVANWAKGIGRGGAARPAAPPSSYAPSTVMGPGGGSVRRKLTRRGTTGRGAPSRAGSSFYGGYEEEEEGYVSGEYEDVFEMVKIRVKLYYREDVRGMALLPETPFDDFMDMVQRKFGVVPGALGMKFKDEDGGKVTLRDEMDYELAIETARHNAKGRPEGRLEIWCMDEPATR</sequence>
<dbReference type="Proteomes" id="UP001215151">
    <property type="component" value="Unassembled WGS sequence"/>
</dbReference>
<comment type="caution">
    <text evidence="10">The sequence shown here is derived from an EMBL/GenBank/DDBJ whole genome shotgun (WGS) entry which is preliminary data.</text>
</comment>
<feature type="repeat" description="TPR" evidence="7">
    <location>
        <begin position="36"/>
        <end position="69"/>
    </location>
</feature>
<keyword evidence="3" id="KW-0728">SH3 domain</keyword>
<feature type="compositionally biased region" description="Low complexity" evidence="8">
    <location>
        <begin position="397"/>
        <end position="410"/>
    </location>
</feature>
<feature type="region of interest" description="Disordered" evidence="8">
    <location>
        <begin position="284"/>
        <end position="354"/>
    </location>
</feature>
<gene>
    <name evidence="10" type="ORF">ONZ51_g5839</name>
</gene>
<dbReference type="Pfam" id="PF13181">
    <property type="entry name" value="TPR_8"/>
    <property type="match status" value="1"/>
</dbReference>
<evidence type="ECO:0000256" key="8">
    <source>
        <dbReference type="SAM" id="MobiDB-lite"/>
    </source>
</evidence>
<evidence type="ECO:0000256" key="1">
    <source>
        <dbReference type="ARBA" id="ARBA00004496"/>
    </source>
</evidence>
<dbReference type="InterPro" id="IPR019734">
    <property type="entry name" value="TPR_rpt"/>
</dbReference>